<dbReference type="Pfam" id="PF11211">
    <property type="entry name" value="DUF2997"/>
    <property type="match status" value="1"/>
</dbReference>
<dbReference type="InterPro" id="IPR021375">
    <property type="entry name" value="DUF2997"/>
</dbReference>
<dbReference type="Proteomes" id="UP000006860">
    <property type="component" value="Chromosome"/>
</dbReference>
<dbReference type="eggNOG" id="ENOG5033JRF">
    <property type="taxonomic scope" value="Bacteria"/>
</dbReference>
<dbReference type="EMBL" id="CP002546">
    <property type="protein sequence ID" value="ADY61386.1"/>
    <property type="molecule type" value="Genomic_DNA"/>
</dbReference>
<sequence length="125" mass="13910">MKTIEITVSPEGETRLETKGFSGAECREASRLLEQTLGKRTMETITSEFHASQNQHQHHQQETRSFQMKPLQIHHRKNVAAKTASDCYSLSKAETTSSFCAESLQSCTATIHRCLTLVSLSIAVA</sequence>
<reference evidence="2" key="1">
    <citation type="submission" date="2011-02" db="EMBL/GenBank/DDBJ databases">
        <title>The complete genome of Planctomyces brasiliensis DSM 5305.</title>
        <authorList>
            <person name="Lucas S."/>
            <person name="Copeland A."/>
            <person name="Lapidus A."/>
            <person name="Bruce D."/>
            <person name="Goodwin L."/>
            <person name="Pitluck S."/>
            <person name="Kyrpides N."/>
            <person name="Mavromatis K."/>
            <person name="Pagani I."/>
            <person name="Ivanova N."/>
            <person name="Ovchinnikova G."/>
            <person name="Lu M."/>
            <person name="Detter J.C."/>
            <person name="Han C."/>
            <person name="Land M."/>
            <person name="Hauser L."/>
            <person name="Markowitz V."/>
            <person name="Cheng J.-F."/>
            <person name="Hugenholtz P."/>
            <person name="Woyke T."/>
            <person name="Wu D."/>
            <person name="Tindall B."/>
            <person name="Pomrenke H.G."/>
            <person name="Brambilla E."/>
            <person name="Klenk H.-P."/>
            <person name="Eisen J.A."/>
        </authorList>
    </citation>
    <scope>NUCLEOTIDE SEQUENCE [LARGE SCALE GENOMIC DNA]</scope>
    <source>
        <strain evidence="2">ATCC 49424 / DSM 5305 / JCM 21570 / IAM 15109 / NBRC 103401 / IFAM 1448</strain>
    </source>
</reference>
<name>F0SSQ8_RUBBR</name>
<dbReference type="STRING" id="756272.Plabr_3800"/>
<accession>F0SSQ8</accession>
<gene>
    <name evidence="1" type="ordered locus">Plabr_3800</name>
</gene>
<evidence type="ECO:0000313" key="2">
    <source>
        <dbReference type="Proteomes" id="UP000006860"/>
    </source>
</evidence>
<protein>
    <recommendedName>
        <fullName evidence="3">DUF2997 domain-containing protein</fullName>
    </recommendedName>
</protein>
<dbReference type="KEGG" id="pbs:Plabr_3800"/>
<organism evidence="1 2">
    <name type="scientific">Rubinisphaera brasiliensis (strain ATCC 49424 / DSM 5305 / JCM 21570 / IAM 15109 / NBRC 103401 / IFAM 1448)</name>
    <name type="common">Planctomyces brasiliensis</name>
    <dbReference type="NCBI Taxonomy" id="756272"/>
    <lineage>
        <taxon>Bacteria</taxon>
        <taxon>Pseudomonadati</taxon>
        <taxon>Planctomycetota</taxon>
        <taxon>Planctomycetia</taxon>
        <taxon>Planctomycetales</taxon>
        <taxon>Planctomycetaceae</taxon>
        <taxon>Rubinisphaera</taxon>
    </lineage>
</organism>
<dbReference type="HOGENOM" id="CLU_1991028_0_0_0"/>
<proteinExistence type="predicted"/>
<keyword evidence="2" id="KW-1185">Reference proteome</keyword>
<evidence type="ECO:0008006" key="3">
    <source>
        <dbReference type="Google" id="ProtNLM"/>
    </source>
</evidence>
<dbReference type="AlphaFoldDB" id="F0SSQ8"/>
<evidence type="ECO:0000313" key="1">
    <source>
        <dbReference type="EMBL" id="ADY61386.1"/>
    </source>
</evidence>